<accession>C1BSW3</accession>
<protein>
    <submittedName>
        <fullName evidence="2">C1orf160</fullName>
    </submittedName>
    <submittedName>
        <fullName evidence="3">Transmembrane protein 222</fullName>
    </submittedName>
</protein>
<keyword evidence="1" id="KW-1133">Transmembrane helix</keyword>
<dbReference type="AlphaFoldDB" id="C1BSW3"/>
<dbReference type="Pfam" id="PF05608">
    <property type="entry name" value="RTE1"/>
    <property type="match status" value="1"/>
</dbReference>
<feature type="transmembrane region" description="Helical" evidence="1">
    <location>
        <begin position="158"/>
        <end position="179"/>
    </location>
</feature>
<evidence type="ECO:0000256" key="1">
    <source>
        <dbReference type="SAM" id="Phobius"/>
    </source>
</evidence>
<reference evidence="2" key="1">
    <citation type="submission" date="2009-06" db="EMBL/GenBank/DDBJ databases">
        <title>Lepeophtheirus salmonis ESTs and full-length cDNAs.</title>
        <authorList>
            <person name="Yasuike M."/>
            <person name="von Schalburg K."/>
            <person name="Cooper G."/>
            <person name="Leong J."/>
            <person name="Jones S.R.M."/>
            <person name="Koop B.F."/>
        </authorList>
    </citation>
    <scope>NUCLEOTIDE SEQUENCE</scope>
    <source>
        <strain evidence="2">Pacific form</strain>
        <tissue evidence="2">Whole</tissue>
    </source>
</reference>
<dbReference type="EMBL" id="HACA01007953">
    <property type="protein sequence ID" value="CDW25314.1"/>
    <property type="molecule type" value="Transcribed_RNA"/>
</dbReference>
<evidence type="ECO:0000313" key="4">
    <source>
        <dbReference type="EMBL" id="CDW25313.1"/>
    </source>
</evidence>
<dbReference type="PANTHER" id="PTHR20921:SF0">
    <property type="entry name" value="TRANSMEMBRANE PROTEIN 222"/>
    <property type="match status" value="1"/>
</dbReference>
<gene>
    <name evidence="2" type="primary">CA160</name>
    <name evidence="3" type="synonym">TM222</name>
</gene>
<dbReference type="EMBL" id="BT077692">
    <property type="protein sequence ID" value="ACO12116.1"/>
    <property type="molecule type" value="mRNA"/>
</dbReference>
<name>C1BSW3_LEPSM</name>
<proteinExistence type="evidence at transcript level"/>
<dbReference type="OrthoDB" id="267284at2759"/>
<evidence type="ECO:0000313" key="3">
    <source>
        <dbReference type="EMBL" id="ADD38925.1"/>
    </source>
</evidence>
<reference evidence="4" key="3">
    <citation type="submission" date="2014-05" db="EMBL/GenBank/DDBJ databases">
        <authorList>
            <person name="Chronopoulou M."/>
        </authorList>
    </citation>
    <scope>NUCLEOTIDE SEQUENCE</scope>
    <source>
        <tissue evidence="4">Whole organism</tissue>
    </source>
</reference>
<organism evidence="2">
    <name type="scientific">Lepeophtheirus salmonis</name>
    <name type="common">Salmon louse</name>
    <name type="synonym">Caligus salmonis</name>
    <dbReference type="NCBI Taxonomy" id="72036"/>
    <lineage>
        <taxon>Eukaryota</taxon>
        <taxon>Metazoa</taxon>
        <taxon>Ecdysozoa</taxon>
        <taxon>Arthropoda</taxon>
        <taxon>Crustacea</taxon>
        <taxon>Multicrustacea</taxon>
        <taxon>Hexanauplia</taxon>
        <taxon>Copepoda</taxon>
        <taxon>Siphonostomatoida</taxon>
        <taxon>Caligidae</taxon>
        <taxon>Lepeophtheirus</taxon>
    </lineage>
</organism>
<evidence type="ECO:0000313" key="2">
    <source>
        <dbReference type="EMBL" id="ACO12116.1"/>
    </source>
</evidence>
<reference evidence="3" key="2">
    <citation type="submission" date="2010-03" db="EMBL/GenBank/DDBJ databases">
        <title>Atlantic Lepeophtheirus salmonis ESTs and full-length cDNAs.</title>
        <authorList>
            <person name="Yasuike M."/>
            <person name="von Schalburg K."/>
            <person name="Cooper G."/>
            <person name="Leong J."/>
            <person name="Nilsen F."/>
            <person name="Jones S.R.M."/>
            <person name="Koop B.F."/>
        </authorList>
    </citation>
    <scope>NUCLEOTIDE SEQUENCE</scope>
    <source>
        <strain evidence="3">Atlantic form</strain>
        <tissue evidence="3">Mixed tissue</tissue>
    </source>
</reference>
<dbReference type="EMBL" id="BT121995">
    <property type="protein sequence ID" value="ADD38925.1"/>
    <property type="molecule type" value="mRNA"/>
</dbReference>
<keyword evidence="1 3" id="KW-0812">Transmembrane</keyword>
<sequence length="181" mass="20578">MTSYSRVPLDKEEKMTDLEKLDFHHHRYPFCVVWTPIPLLSWLIPFIGHTGIATSSGVIRDFAGPYYVSEDDMAFGNPTKYWQLDSQSIIGGASAWDAAVLEASDVYSHRIHKIICDNCHSHVAYALNTMGYKGSTSWNMVYVCWNLMLRGSFVGCRGFFKTYLMPLVVWSIIIAAIFYSV</sequence>
<dbReference type="InterPro" id="IPR008496">
    <property type="entry name" value="TMEM222/RTE1"/>
</dbReference>
<dbReference type="PANTHER" id="PTHR20921">
    <property type="entry name" value="TRANSMEMBRANE PROTEIN 222"/>
    <property type="match status" value="1"/>
</dbReference>
<keyword evidence="1" id="KW-0472">Membrane</keyword>
<dbReference type="EMBL" id="HACA01007952">
    <property type="protein sequence ID" value="CDW25313.1"/>
    <property type="molecule type" value="Transcribed_RNA"/>
</dbReference>